<dbReference type="Pfam" id="PF00498">
    <property type="entry name" value="FHA"/>
    <property type="match status" value="1"/>
</dbReference>
<dbReference type="InterPro" id="IPR000253">
    <property type="entry name" value="FHA_dom"/>
</dbReference>
<dbReference type="SUPFAM" id="SSF49879">
    <property type="entry name" value="SMAD/FHA domain"/>
    <property type="match status" value="1"/>
</dbReference>
<sequence>MTLSSSLARGVAPAKPGTLHARTVTGDLSAPPRPGLTIRFGRGEKPEVDLGVGVDDLRVSRRHGELTYRQGQWWLRNTGQQLVRLPRGRMMHISTEPIPLTTGYTPLFVKGSGYREHLVELYVAGHDDQGPVSRRRAPTVRPEIWALDDDERLLLVVLGQRYLLYEEDPRPLTYSMAAKQLILLRPDEGWTERKVEYRIEAVRKRLHKTGFRYPLMHDKSEGRPNDNGLLHNLLKGLVESTTLVPPDLDLMEDDSAWPEPGP</sequence>
<gene>
    <name evidence="1" type="ORF">Sipo8835_06360</name>
</gene>
<reference evidence="1 2" key="1">
    <citation type="submission" date="2019-03" db="EMBL/GenBank/DDBJ databases">
        <title>Comparative genomic analyses of the sweetpotato soil rot pathogen, Streptomyces ipomoeae.</title>
        <authorList>
            <person name="Ruschel Soares N."/>
            <person name="Badger J.H."/>
            <person name="Huguet-Tapia J.C."/>
            <person name="Clark C.A."/>
            <person name="Pettis G.S."/>
        </authorList>
    </citation>
    <scope>NUCLEOTIDE SEQUENCE [LARGE SCALE GENOMIC DNA]</scope>
    <source>
        <strain evidence="1 2">88-35</strain>
    </source>
</reference>
<dbReference type="Gene3D" id="2.60.200.20">
    <property type="match status" value="1"/>
</dbReference>
<dbReference type="RefSeq" id="WP_141569942.1">
    <property type="nucleotide sequence ID" value="NZ_CP182305.1"/>
</dbReference>
<evidence type="ECO:0000313" key="2">
    <source>
        <dbReference type="Proteomes" id="UP000318720"/>
    </source>
</evidence>
<name>A0A540QR17_9ACTN</name>
<evidence type="ECO:0000313" key="1">
    <source>
        <dbReference type="EMBL" id="TQE37929.1"/>
    </source>
</evidence>
<dbReference type="Proteomes" id="UP000318720">
    <property type="component" value="Unassembled WGS sequence"/>
</dbReference>
<dbReference type="GeneID" id="301697403"/>
<comment type="caution">
    <text evidence="1">The sequence shown here is derived from an EMBL/GenBank/DDBJ whole genome shotgun (WGS) entry which is preliminary data.</text>
</comment>
<dbReference type="PROSITE" id="PS50006">
    <property type="entry name" value="FHA_DOMAIN"/>
    <property type="match status" value="1"/>
</dbReference>
<proteinExistence type="predicted"/>
<dbReference type="CDD" id="cd00060">
    <property type="entry name" value="FHA"/>
    <property type="match status" value="1"/>
</dbReference>
<dbReference type="AlphaFoldDB" id="A0A540QR17"/>
<dbReference type="InterPro" id="IPR008984">
    <property type="entry name" value="SMAD_FHA_dom_sf"/>
</dbReference>
<organism evidence="1 2">
    <name type="scientific">Streptomyces ipomoeae</name>
    <dbReference type="NCBI Taxonomy" id="103232"/>
    <lineage>
        <taxon>Bacteria</taxon>
        <taxon>Bacillati</taxon>
        <taxon>Actinomycetota</taxon>
        <taxon>Actinomycetes</taxon>
        <taxon>Kitasatosporales</taxon>
        <taxon>Streptomycetaceae</taxon>
        <taxon>Streptomyces</taxon>
    </lineage>
</organism>
<protein>
    <submittedName>
        <fullName evidence="1">FHA domain-containing protein</fullName>
    </submittedName>
</protein>
<accession>A0A540QR17</accession>
<dbReference type="EMBL" id="SPAZ01000054">
    <property type="protein sequence ID" value="TQE37929.1"/>
    <property type="molecule type" value="Genomic_DNA"/>
</dbReference>